<dbReference type="GO" id="GO:0003697">
    <property type="term" value="F:single-stranded DNA binding"/>
    <property type="evidence" value="ECO:0007669"/>
    <property type="project" value="TreeGrafter"/>
</dbReference>
<reference evidence="1" key="1">
    <citation type="journal article" date="2015" name="Nat. Genet.">
        <title>The pineapple genome and the evolution of CAM photosynthesis.</title>
        <authorList>
            <person name="Ming R."/>
            <person name="VanBuren R."/>
            <person name="Wai C.M."/>
            <person name="Tang H."/>
            <person name="Schatz M.C."/>
            <person name="Bowers J.E."/>
            <person name="Lyons E."/>
            <person name="Wang M.L."/>
            <person name="Chen J."/>
            <person name="Biggers E."/>
            <person name="Zhang J."/>
            <person name="Huang L."/>
            <person name="Zhang L."/>
            <person name="Miao W."/>
            <person name="Zhang J."/>
            <person name="Ye Z."/>
            <person name="Miao C."/>
            <person name="Lin Z."/>
            <person name="Wang H."/>
            <person name="Zhou H."/>
            <person name="Yim W.C."/>
            <person name="Priest H.D."/>
            <person name="Zheng C."/>
            <person name="Woodhouse M."/>
            <person name="Edger P.P."/>
            <person name="Guyot R."/>
            <person name="Guo H.B."/>
            <person name="Guo H."/>
            <person name="Zheng G."/>
            <person name="Singh R."/>
            <person name="Sharma A."/>
            <person name="Min X."/>
            <person name="Zheng Y."/>
            <person name="Lee H."/>
            <person name="Gurtowski J."/>
            <person name="Sedlazeck F.J."/>
            <person name="Harkess A."/>
            <person name="McKain M.R."/>
            <person name="Liao Z."/>
            <person name="Fang J."/>
            <person name="Liu J."/>
            <person name="Zhang X."/>
            <person name="Zhang Q."/>
            <person name="Hu W."/>
            <person name="Qin Y."/>
            <person name="Wang K."/>
            <person name="Chen L.Y."/>
            <person name="Shirley N."/>
            <person name="Lin Y.R."/>
            <person name="Liu L.Y."/>
            <person name="Hernandez A.G."/>
            <person name="Wright C.L."/>
            <person name="Bulone V."/>
            <person name="Tuskan G.A."/>
            <person name="Heath K."/>
            <person name="Zee F."/>
            <person name="Moore P.H."/>
            <person name="Sunkar R."/>
            <person name="Leebens-Mack J.H."/>
            <person name="Mockler T."/>
            <person name="Bennetzen J.L."/>
            <person name="Freeling M."/>
            <person name="Sankoff D."/>
            <person name="Paterson A.H."/>
            <person name="Zhu X."/>
            <person name="Yang X."/>
            <person name="Smith J.A."/>
            <person name="Cushman J.C."/>
            <person name="Paull R.E."/>
            <person name="Yu Q."/>
        </authorList>
    </citation>
    <scope>NUCLEOTIDE SEQUENCE [LARGE SCALE GENOMIC DNA]</scope>
    <source>
        <strain evidence="1">cv. F153</strain>
    </source>
</reference>
<dbReference type="Proteomes" id="UP000515123">
    <property type="component" value="Linkage group 8"/>
</dbReference>
<dbReference type="GeneID" id="109713764"/>
<dbReference type="RefSeq" id="XP_020093540.1">
    <property type="nucleotide sequence ID" value="XM_020237951.1"/>
</dbReference>
<dbReference type="InterPro" id="IPR027417">
    <property type="entry name" value="P-loop_NTPase"/>
</dbReference>
<protein>
    <submittedName>
        <fullName evidence="2">Uncharacterized protein LOC109713764 isoform X1</fullName>
    </submittedName>
</protein>
<dbReference type="PANTHER" id="PTHR28653:SF1">
    <property type="entry name" value="ATPASE SWSAP1"/>
    <property type="match status" value="1"/>
</dbReference>
<keyword evidence="1" id="KW-1185">Reference proteome</keyword>
<organism evidence="1 2">
    <name type="scientific">Ananas comosus</name>
    <name type="common">Pineapple</name>
    <name type="synonym">Ananas ananas</name>
    <dbReference type="NCBI Taxonomy" id="4615"/>
    <lineage>
        <taxon>Eukaryota</taxon>
        <taxon>Viridiplantae</taxon>
        <taxon>Streptophyta</taxon>
        <taxon>Embryophyta</taxon>
        <taxon>Tracheophyta</taxon>
        <taxon>Spermatophyta</taxon>
        <taxon>Magnoliopsida</taxon>
        <taxon>Liliopsida</taxon>
        <taxon>Poales</taxon>
        <taxon>Bromeliaceae</taxon>
        <taxon>Bromelioideae</taxon>
        <taxon>Ananas</taxon>
    </lineage>
</organism>
<dbReference type="GO" id="GO:0000724">
    <property type="term" value="P:double-strand break repair via homologous recombination"/>
    <property type="evidence" value="ECO:0007669"/>
    <property type="project" value="TreeGrafter"/>
</dbReference>
<sequence length="232" mass="25991">MVERFFSTSQPVDLSSIQSLTLLSGPPCCGKSSLLFQFAINCALGSDRDVVFICSKRKFENKPPFLSQNVDPSSDALQQIQMKYVEDDEGIKKYFAAFHLHESFPVAVIIDDFGDFFSERICQQRYANARGRDIAMVRTLALCQDAIAHANGRMQTTGTCALLLADTHQGDTPRLLFIYKRWIKCIFTIRGDGSGSYMLKANSVPGSSKEKATIARYSIALQYLMLEEIIEE</sequence>
<evidence type="ECO:0000313" key="2">
    <source>
        <dbReference type="RefSeq" id="XP_020093540.1"/>
    </source>
</evidence>
<dbReference type="AlphaFoldDB" id="A0A6P5FK49"/>
<dbReference type="SUPFAM" id="SSF52540">
    <property type="entry name" value="P-loop containing nucleoside triphosphate hydrolases"/>
    <property type="match status" value="1"/>
</dbReference>
<dbReference type="GO" id="GO:0097196">
    <property type="term" value="C:Shu complex"/>
    <property type="evidence" value="ECO:0007669"/>
    <property type="project" value="TreeGrafter"/>
</dbReference>
<evidence type="ECO:0000313" key="1">
    <source>
        <dbReference type="Proteomes" id="UP000515123"/>
    </source>
</evidence>
<dbReference type="PANTHER" id="PTHR28653">
    <property type="match status" value="1"/>
</dbReference>
<gene>
    <name evidence="2" type="primary">LOC109713764</name>
</gene>
<accession>A0A6P5FK49</accession>
<name>A0A6P5FK49_ANACO</name>
<dbReference type="OrthoDB" id="67296at2759"/>
<proteinExistence type="predicted"/>
<dbReference type="Gene3D" id="3.40.50.300">
    <property type="entry name" value="P-loop containing nucleotide triphosphate hydrolases"/>
    <property type="match status" value="1"/>
</dbReference>
<reference evidence="2" key="2">
    <citation type="submission" date="2025-08" db="UniProtKB">
        <authorList>
            <consortium name="RefSeq"/>
        </authorList>
    </citation>
    <scope>IDENTIFICATION</scope>
    <source>
        <tissue evidence="2">Leaf</tissue>
    </source>
</reference>